<name>A0A840C7X7_9RHOB</name>
<dbReference type="Gene3D" id="3.90.1720.10">
    <property type="entry name" value="endopeptidase domain like (from Nostoc punctiforme)"/>
    <property type="match status" value="1"/>
</dbReference>
<evidence type="ECO:0000313" key="7">
    <source>
        <dbReference type="Proteomes" id="UP000585681"/>
    </source>
</evidence>
<evidence type="ECO:0000256" key="1">
    <source>
        <dbReference type="ARBA" id="ARBA00007074"/>
    </source>
</evidence>
<feature type="domain" description="NlpC/P60" evidence="5">
    <location>
        <begin position="2"/>
        <end position="144"/>
    </location>
</feature>
<protein>
    <submittedName>
        <fullName evidence="6">NlpC/P60 family putative phage cell wall peptidase</fullName>
    </submittedName>
</protein>
<comment type="similarity">
    <text evidence="1">Belongs to the peptidase C40 family.</text>
</comment>
<dbReference type="AlphaFoldDB" id="A0A840C7X7"/>
<dbReference type="PROSITE" id="PS51935">
    <property type="entry name" value="NLPC_P60"/>
    <property type="match status" value="1"/>
</dbReference>
<evidence type="ECO:0000256" key="4">
    <source>
        <dbReference type="ARBA" id="ARBA00022807"/>
    </source>
</evidence>
<reference evidence="6" key="1">
    <citation type="submission" date="2020-08" db="EMBL/GenBank/DDBJ databases">
        <title>Genomic Encyclopedia of Type Strains, Phase IV (KMG-IV): sequencing the most valuable type-strain genomes for metagenomic binning, comparative biology and taxonomic classification.</title>
        <authorList>
            <person name="Goeker M."/>
        </authorList>
    </citation>
    <scope>NUCLEOTIDE SEQUENCE [LARGE SCALE GENOMIC DNA]</scope>
    <source>
        <strain evidence="6">DSM 105040</strain>
    </source>
</reference>
<keyword evidence="3" id="KW-0378">Hydrolase</keyword>
<dbReference type="GO" id="GO:0006508">
    <property type="term" value="P:proteolysis"/>
    <property type="evidence" value="ECO:0007669"/>
    <property type="project" value="UniProtKB-KW"/>
</dbReference>
<dbReference type="SUPFAM" id="SSF54001">
    <property type="entry name" value="Cysteine proteinases"/>
    <property type="match status" value="1"/>
</dbReference>
<keyword evidence="2" id="KW-0645">Protease</keyword>
<comment type="caution">
    <text evidence="6">The sequence shown here is derived from an EMBL/GenBank/DDBJ whole genome shotgun (WGS) entry which is preliminary data.</text>
</comment>
<gene>
    <name evidence="6" type="ORF">GGR17_001860</name>
</gene>
<sequence length="148" mass="16034">MSGIGGEAAAEARRWVGTPYRHQASVRGAGADCLGLLRGVWRALYGHEPELIPAYTPDWGEAGADERLWRALARHMPGKPLEQAAPGDVILFRMRARAVAKHVALQAGVGADASFVHAYSGHGVVESPQSGPWTRRIVARFEFPGRRT</sequence>
<dbReference type="EMBL" id="JACIEQ010000002">
    <property type="protein sequence ID" value="MBB4022051.1"/>
    <property type="molecule type" value="Genomic_DNA"/>
</dbReference>
<proteinExistence type="inferred from homology"/>
<evidence type="ECO:0000256" key="2">
    <source>
        <dbReference type="ARBA" id="ARBA00022670"/>
    </source>
</evidence>
<dbReference type="GO" id="GO:0008234">
    <property type="term" value="F:cysteine-type peptidase activity"/>
    <property type="evidence" value="ECO:0007669"/>
    <property type="project" value="UniProtKB-KW"/>
</dbReference>
<dbReference type="RefSeq" id="WP_054538743.1">
    <property type="nucleotide sequence ID" value="NZ_JACIEQ010000002.1"/>
</dbReference>
<dbReference type="Proteomes" id="UP000585681">
    <property type="component" value="Unassembled WGS sequence"/>
</dbReference>
<accession>A0A840C7X7</accession>
<organism evidence="6 7">
    <name type="scientific">Actibacterium naphthalenivorans</name>
    <dbReference type="NCBI Taxonomy" id="1614693"/>
    <lineage>
        <taxon>Bacteria</taxon>
        <taxon>Pseudomonadati</taxon>
        <taxon>Pseudomonadota</taxon>
        <taxon>Alphaproteobacteria</taxon>
        <taxon>Rhodobacterales</taxon>
        <taxon>Roseobacteraceae</taxon>
        <taxon>Actibacterium</taxon>
    </lineage>
</organism>
<dbReference type="InterPro" id="IPR000064">
    <property type="entry name" value="NLP_P60_dom"/>
</dbReference>
<dbReference type="Pfam" id="PF00877">
    <property type="entry name" value="NLPC_P60"/>
    <property type="match status" value="1"/>
</dbReference>
<evidence type="ECO:0000259" key="5">
    <source>
        <dbReference type="PROSITE" id="PS51935"/>
    </source>
</evidence>
<evidence type="ECO:0000313" key="6">
    <source>
        <dbReference type="EMBL" id="MBB4022051.1"/>
    </source>
</evidence>
<dbReference type="NCBIfam" id="TIGR02219">
    <property type="entry name" value="phage_NlpC_fam"/>
    <property type="match status" value="1"/>
</dbReference>
<dbReference type="InterPro" id="IPR011929">
    <property type="entry name" value="Phage_pept_NlpC/P60"/>
</dbReference>
<dbReference type="InterPro" id="IPR038765">
    <property type="entry name" value="Papain-like_cys_pep_sf"/>
</dbReference>
<keyword evidence="4" id="KW-0788">Thiol protease</keyword>
<evidence type="ECO:0000256" key="3">
    <source>
        <dbReference type="ARBA" id="ARBA00022801"/>
    </source>
</evidence>
<keyword evidence="7" id="KW-1185">Reference proteome</keyword>